<organism evidence="8 9">
    <name type="scientific">Apaloderma vittatum</name>
    <name type="common">Bar-tailed trogon</name>
    <dbReference type="NCBI Taxonomy" id="57397"/>
    <lineage>
        <taxon>Eukaryota</taxon>
        <taxon>Metazoa</taxon>
        <taxon>Chordata</taxon>
        <taxon>Craniata</taxon>
        <taxon>Vertebrata</taxon>
        <taxon>Euteleostomi</taxon>
        <taxon>Archelosauria</taxon>
        <taxon>Archosauria</taxon>
        <taxon>Dinosauria</taxon>
        <taxon>Saurischia</taxon>
        <taxon>Theropoda</taxon>
        <taxon>Coelurosauria</taxon>
        <taxon>Aves</taxon>
        <taxon>Neognathae</taxon>
        <taxon>Neoaves</taxon>
        <taxon>Telluraves</taxon>
        <taxon>Coraciimorphae</taxon>
        <taxon>Trogoniformes</taxon>
        <taxon>Trogonidae</taxon>
        <taxon>Apaloderma</taxon>
    </lineage>
</organism>
<keyword evidence="5" id="KW-0206">Cytoskeleton</keyword>
<dbReference type="GO" id="GO:0003779">
    <property type="term" value="F:actin binding"/>
    <property type="evidence" value="ECO:0007669"/>
    <property type="project" value="UniProtKB-KW"/>
</dbReference>
<dbReference type="FunFam" id="1.20.80.10:FF:000001">
    <property type="entry name" value="Erythrocyte membrane protein band 4.1"/>
    <property type="match status" value="1"/>
</dbReference>
<feature type="compositionally biased region" description="Basic and acidic residues" evidence="6">
    <location>
        <begin position="549"/>
        <end position="568"/>
    </location>
</feature>
<feature type="compositionally biased region" description="Basic and acidic residues" evidence="6">
    <location>
        <begin position="61"/>
        <end position="72"/>
    </location>
</feature>
<dbReference type="InterPro" id="IPR030691">
    <property type="entry name" value="Band4.1-L3_FERM_F1"/>
</dbReference>
<dbReference type="Pfam" id="PF05902">
    <property type="entry name" value="4_1_CTD"/>
    <property type="match status" value="1"/>
</dbReference>
<evidence type="ECO:0000256" key="6">
    <source>
        <dbReference type="SAM" id="MobiDB-lite"/>
    </source>
</evidence>
<feature type="domain" description="FERM" evidence="7">
    <location>
        <begin position="114"/>
        <end position="395"/>
    </location>
</feature>
<dbReference type="SUPFAM" id="SSF47031">
    <property type="entry name" value="Second domain of FERM"/>
    <property type="match status" value="1"/>
</dbReference>
<keyword evidence="9" id="KW-1185">Reference proteome</keyword>
<evidence type="ECO:0000259" key="7">
    <source>
        <dbReference type="PROSITE" id="PS50057"/>
    </source>
</evidence>
<dbReference type="InterPro" id="IPR011993">
    <property type="entry name" value="PH-like_dom_sf"/>
</dbReference>
<comment type="subcellular location">
    <subcellularLocation>
        <location evidence="1">Cytoplasm</location>
        <location evidence="1">Cytoskeleton</location>
    </subcellularLocation>
</comment>
<dbReference type="SMART" id="SM01196">
    <property type="entry name" value="FERM_C"/>
    <property type="match status" value="1"/>
</dbReference>
<feature type="region of interest" description="Disordered" evidence="6">
    <location>
        <begin position="1"/>
        <end position="75"/>
    </location>
</feature>
<keyword evidence="2" id="KW-0963">Cytoplasm</keyword>
<evidence type="ECO:0000256" key="4">
    <source>
        <dbReference type="ARBA" id="ARBA00023203"/>
    </source>
</evidence>
<dbReference type="Pfam" id="PF08736">
    <property type="entry name" value="FA"/>
    <property type="match status" value="1"/>
</dbReference>
<evidence type="ECO:0000256" key="3">
    <source>
        <dbReference type="ARBA" id="ARBA00022553"/>
    </source>
</evidence>
<dbReference type="Gene3D" id="2.30.29.30">
    <property type="entry name" value="Pleckstrin-homology domain (PH domain)/Phosphotyrosine-binding domain (PTB)"/>
    <property type="match status" value="1"/>
</dbReference>
<keyword evidence="4" id="KW-0009">Actin-binding</keyword>
<dbReference type="InterPro" id="IPR014352">
    <property type="entry name" value="FERM/acyl-CoA-bd_prot_sf"/>
</dbReference>
<dbReference type="InterPro" id="IPR029071">
    <property type="entry name" value="Ubiquitin-like_domsf"/>
</dbReference>
<sequence length="1097" mass="121407">MTTESGSDSESKDKEQDQQESPAQQGAAETQPQDQQQQQLSDEHQNALEQFSAVAAHSTPVKKEQATDKEQELAAASARQLEYQQLEEDKLSQKSSSSKLSKSPLKIVKKPKNMQCKVTLLDGSEYACEVEKRSRGQVLFDKVCEHLNLLEKDYFGLTYRDTENQKNWLDPAKEIKKQIRSGAWQFAFNVKFYPPDPAQLSEDITRYYLCLQLRDDIVSGRLPCSFVTLALLGSYTVQSELGDYDPDEYGSDYISEFRFAPNHTKELEDKVIELHKSHRGMTPAEAEMHFLENAKKLSMYGVDLHHAKDSEGVEIMLGVCASGLLIYRDRLRINRFAWPKVLKISYKRNNFYIKIRPGEFEQFESTIGFKLPNHRAAKRLWKVCVEHHTFFRLLLPEAPPKKFLTLGSKFRYSGRTQAQTRRASALIDRPAPYFERSSSKRYTMSRSLDGEVGTGQYATTKGISQTNLITTVTPEKKAEEEKDDEEGKKKRAEEVTPVSAVRHDTKPPLLGTDSHQPSPSSQPGPHVSSAKLRRRCKESARTKSLGSEAPKESASKHSEPEPDSDRKGRVCSAEQDVAFGYKQKAGKGGTLFSFSLQLPESFPSLLDDDGYLSLPNLSETNLLPASVQHYLPIRSPSLVPCFLFIFFFLLSASFSVPYALTLSFPLAMCLCYLEPKAASLSASLANDLSDSSEEETDSEQTDTAADGETTATESDQEEDGDLKAQDLDKTQEDLMKHQTNISELKRTFLETSTETAVSNEWEKRLSTSPVRLAARQEEAPMIEPLVPEETKQSTSEKTLDGSDIFSLIESARKPTEFIGGVTSTSHSWAQRIDTTTSQEITPSEMKQADAVKKVVQETVVVQERHGLDVHASGDAAKVAGLALDAQAEAASAVAAGVKGKEGSAGTEGAKEEKREEAGKALLRQEGVAAAAASCKQAEEHRTTVHLAESLERKPHFESPVVKTETISFSSVSAGGENLEISTKEVPVVHTETKTITYESSQLDCSADSEPGVLMSAQTITSETTSTTTTTHITKTVKGGISETRIEKRIVITGDADIDHDQALAQAIKEAKEQHPDMSVTKVVVHKETEITPEDGED</sequence>
<dbReference type="SMART" id="SM01195">
    <property type="entry name" value="FA"/>
    <property type="match status" value="1"/>
</dbReference>
<dbReference type="Pfam" id="PF04382">
    <property type="entry name" value="SAB"/>
    <property type="match status" value="1"/>
</dbReference>
<dbReference type="InterPro" id="IPR008379">
    <property type="entry name" value="Band_4.1_C"/>
</dbReference>
<dbReference type="InterPro" id="IPR000798">
    <property type="entry name" value="Ez/rad/moesin-like"/>
</dbReference>
<dbReference type="FunFam" id="3.10.20.90:FF:000002">
    <property type="entry name" value="Erythrocyte protein band 4.1-like 3"/>
    <property type="match status" value="1"/>
</dbReference>
<dbReference type="InterPro" id="IPR035963">
    <property type="entry name" value="FERM_2"/>
</dbReference>
<dbReference type="InterPro" id="IPR007477">
    <property type="entry name" value="SAB_dom"/>
</dbReference>
<dbReference type="Gene3D" id="1.20.80.10">
    <property type="match status" value="1"/>
</dbReference>
<evidence type="ECO:0000256" key="5">
    <source>
        <dbReference type="ARBA" id="ARBA00023212"/>
    </source>
</evidence>
<dbReference type="Proteomes" id="UP000054244">
    <property type="component" value="Unassembled WGS sequence"/>
</dbReference>
<proteinExistence type="predicted"/>
<dbReference type="GO" id="GO:0030866">
    <property type="term" value="P:cortical actin cytoskeleton organization"/>
    <property type="evidence" value="ECO:0007669"/>
    <property type="project" value="InterPro"/>
</dbReference>
<accession>A0A091NKE2</accession>
<dbReference type="GO" id="GO:0031032">
    <property type="term" value="P:actomyosin structure organization"/>
    <property type="evidence" value="ECO:0007669"/>
    <property type="project" value="TreeGrafter"/>
</dbReference>
<feature type="compositionally biased region" description="Low complexity" evidence="6">
    <location>
        <begin position="701"/>
        <end position="713"/>
    </location>
</feature>
<dbReference type="Gene3D" id="3.10.20.90">
    <property type="entry name" value="Phosphatidylinositol 3-kinase Catalytic Subunit, Chain A, domain 1"/>
    <property type="match status" value="1"/>
</dbReference>
<protein>
    <submittedName>
        <fullName evidence="8">Band 4.1-like 3</fullName>
    </submittedName>
</protein>
<dbReference type="InterPro" id="IPR014847">
    <property type="entry name" value="FA"/>
</dbReference>
<dbReference type="InterPro" id="IPR018979">
    <property type="entry name" value="FERM_N"/>
</dbReference>
<feature type="compositionally biased region" description="Low complexity" evidence="6">
    <location>
        <begin position="514"/>
        <end position="529"/>
    </location>
</feature>
<dbReference type="InterPro" id="IPR019748">
    <property type="entry name" value="FERM_central"/>
</dbReference>
<dbReference type="InterPro" id="IPR019749">
    <property type="entry name" value="Band_41_domain"/>
</dbReference>
<reference evidence="8 9" key="1">
    <citation type="submission" date="2014-04" db="EMBL/GenBank/DDBJ databases">
        <title>Genome evolution of avian class.</title>
        <authorList>
            <person name="Zhang G."/>
            <person name="Li C."/>
        </authorList>
    </citation>
    <scope>NUCLEOTIDE SEQUENCE [LARGE SCALE GENOMIC DNA]</scope>
    <source>
        <strain evidence="8">BGI_N311</strain>
    </source>
</reference>
<dbReference type="PROSITE" id="PS00661">
    <property type="entry name" value="FERM_2"/>
    <property type="match status" value="1"/>
</dbReference>
<feature type="compositionally biased region" description="Basic and acidic residues" evidence="6">
    <location>
        <begin position="474"/>
        <end position="494"/>
    </location>
</feature>
<evidence type="ECO:0000256" key="2">
    <source>
        <dbReference type="ARBA" id="ARBA00022490"/>
    </source>
</evidence>
<dbReference type="CDD" id="cd17203">
    <property type="entry name" value="FERM_F1_EPB41L3"/>
    <property type="match status" value="1"/>
</dbReference>
<dbReference type="Pfam" id="PF09380">
    <property type="entry name" value="FERM_C"/>
    <property type="match status" value="1"/>
</dbReference>
<keyword evidence="3" id="KW-0597">Phosphoprotein</keyword>
<dbReference type="PRINTS" id="PR00935">
    <property type="entry name" value="BAND41"/>
</dbReference>
<gene>
    <name evidence="8" type="ORF">N311_11138</name>
</gene>
<feature type="region of interest" description="Disordered" evidence="6">
    <location>
        <begin position="688"/>
        <end position="721"/>
    </location>
</feature>
<dbReference type="PRINTS" id="PR00661">
    <property type="entry name" value="ERMFAMILY"/>
</dbReference>
<dbReference type="AlphaFoldDB" id="A0A091NKE2"/>
<dbReference type="SUPFAM" id="SSF50729">
    <property type="entry name" value="PH domain-like"/>
    <property type="match status" value="1"/>
</dbReference>
<feature type="compositionally biased region" description="Low complexity" evidence="6">
    <location>
        <begin position="19"/>
        <end position="39"/>
    </location>
</feature>
<dbReference type="InterPro" id="IPR000299">
    <property type="entry name" value="FERM_domain"/>
</dbReference>
<dbReference type="EMBL" id="KL386800">
    <property type="protein sequence ID" value="KFP90193.1"/>
    <property type="molecule type" value="Genomic_DNA"/>
</dbReference>
<name>A0A091NKE2_APAVI</name>
<dbReference type="GO" id="GO:0005198">
    <property type="term" value="F:structural molecule activity"/>
    <property type="evidence" value="ECO:0007669"/>
    <property type="project" value="InterPro"/>
</dbReference>
<dbReference type="SUPFAM" id="SSF54236">
    <property type="entry name" value="Ubiquitin-like"/>
    <property type="match status" value="1"/>
</dbReference>
<evidence type="ECO:0000313" key="9">
    <source>
        <dbReference type="Proteomes" id="UP000054244"/>
    </source>
</evidence>
<dbReference type="CDD" id="cd13184">
    <property type="entry name" value="FERM_C_4_1_family"/>
    <property type="match status" value="1"/>
</dbReference>
<dbReference type="InterPro" id="IPR018980">
    <property type="entry name" value="FERM_PH-like_C"/>
</dbReference>
<dbReference type="PROSITE" id="PS50057">
    <property type="entry name" value="FERM_3"/>
    <property type="match status" value="1"/>
</dbReference>
<dbReference type="GO" id="GO:0005856">
    <property type="term" value="C:cytoskeleton"/>
    <property type="evidence" value="ECO:0007669"/>
    <property type="project" value="UniProtKB-SubCell"/>
</dbReference>
<evidence type="ECO:0000256" key="1">
    <source>
        <dbReference type="ARBA" id="ARBA00004245"/>
    </source>
</evidence>
<dbReference type="Pfam" id="PF09379">
    <property type="entry name" value="FERM_N"/>
    <property type="match status" value="1"/>
</dbReference>
<dbReference type="PANTHER" id="PTHR23280:SF20">
    <property type="entry name" value="BAND 4.1-LIKE PROTEIN 3"/>
    <property type="match status" value="1"/>
</dbReference>
<dbReference type="CDD" id="cd14473">
    <property type="entry name" value="FERM_B-lobe"/>
    <property type="match status" value="1"/>
</dbReference>
<dbReference type="PANTHER" id="PTHR23280">
    <property type="entry name" value="4.1 G PROTEIN"/>
    <property type="match status" value="1"/>
</dbReference>
<dbReference type="SMART" id="SM00295">
    <property type="entry name" value="B41"/>
    <property type="match status" value="1"/>
</dbReference>
<feature type="region of interest" description="Disordered" evidence="6">
    <location>
        <begin position="465"/>
        <end position="569"/>
    </location>
</feature>
<dbReference type="InterPro" id="IPR019747">
    <property type="entry name" value="FERM_CS"/>
</dbReference>
<dbReference type="GO" id="GO:0005886">
    <property type="term" value="C:plasma membrane"/>
    <property type="evidence" value="ECO:0007669"/>
    <property type="project" value="TreeGrafter"/>
</dbReference>
<feature type="compositionally biased region" description="Acidic residues" evidence="6">
    <location>
        <begin position="690"/>
        <end position="700"/>
    </location>
</feature>
<dbReference type="FunFam" id="2.30.29.30:FF:000001">
    <property type="entry name" value="Erythrocyte membrane protein band 4.1"/>
    <property type="match status" value="1"/>
</dbReference>
<dbReference type="Pfam" id="PF00373">
    <property type="entry name" value="FERM_M"/>
    <property type="match status" value="1"/>
</dbReference>
<evidence type="ECO:0000313" key="8">
    <source>
        <dbReference type="EMBL" id="KFP90193.1"/>
    </source>
</evidence>
<dbReference type="PROSITE" id="PS00660">
    <property type="entry name" value="FERM_1"/>
    <property type="match status" value="1"/>
</dbReference>
<dbReference type="PIRSF" id="PIRSF002304">
    <property type="entry name" value="Membrane_skeletal_4_1"/>
    <property type="match status" value="1"/>
</dbReference>